<dbReference type="SUPFAM" id="SSF47729">
    <property type="entry name" value="IHF-like DNA-binding proteins"/>
    <property type="match status" value="1"/>
</dbReference>
<name>A0A454C9F8_METHO</name>
<comment type="similarity">
    <text evidence="3">Belongs to the bacterial histone-like protein family.</text>
</comment>
<organism evidence="4 5">
    <name type="scientific">Metamycoplasma hominis</name>
    <name type="common">Mycoplasma hominis</name>
    <dbReference type="NCBI Taxonomy" id="2098"/>
    <lineage>
        <taxon>Bacteria</taxon>
        <taxon>Bacillati</taxon>
        <taxon>Mycoplasmatota</taxon>
        <taxon>Mycoplasmoidales</taxon>
        <taxon>Metamycoplasmataceae</taxon>
        <taxon>Metamycoplasma</taxon>
    </lineage>
</organism>
<dbReference type="GO" id="GO:0030527">
    <property type="term" value="F:structural constituent of chromatin"/>
    <property type="evidence" value="ECO:0007669"/>
    <property type="project" value="InterPro"/>
</dbReference>
<keyword evidence="2 4" id="KW-0238">DNA-binding</keyword>
<dbReference type="InterPro" id="IPR000119">
    <property type="entry name" value="Hist_DNA-bd"/>
</dbReference>
<accession>A0A454C9F8</accession>
<dbReference type="GO" id="GO:0030261">
    <property type="term" value="P:chromosome condensation"/>
    <property type="evidence" value="ECO:0007669"/>
    <property type="project" value="UniProtKB-KW"/>
</dbReference>
<dbReference type="Pfam" id="PF00216">
    <property type="entry name" value="Bac_DNA_binding"/>
    <property type="match status" value="1"/>
</dbReference>
<dbReference type="CDD" id="cd13832">
    <property type="entry name" value="IHF"/>
    <property type="match status" value="1"/>
</dbReference>
<reference evidence="4 5" key="1">
    <citation type="submission" date="2014-08" db="EMBL/GenBank/DDBJ databases">
        <authorList>
            <person name="Kuleshov K."/>
            <person name="Dedkov V."/>
            <person name="Markelov M."/>
            <person name="Pimkina E."/>
        </authorList>
    </citation>
    <scope>NUCLEOTIDE SEQUENCE [LARGE SCALE GENOMIC DNA]</scope>
    <source>
        <strain evidence="5">TOA</strain>
    </source>
</reference>
<dbReference type="Proteomes" id="UP000029712">
    <property type="component" value="Chromosome"/>
</dbReference>
<keyword evidence="1" id="KW-0226">DNA condensation</keyword>
<dbReference type="PANTHER" id="PTHR33175:SF3">
    <property type="entry name" value="DNA-BINDING PROTEIN HU-BETA"/>
    <property type="match status" value="1"/>
</dbReference>
<evidence type="ECO:0000313" key="5">
    <source>
        <dbReference type="Proteomes" id="UP000029712"/>
    </source>
</evidence>
<dbReference type="SMART" id="SM00411">
    <property type="entry name" value="BHL"/>
    <property type="match status" value="1"/>
</dbReference>
<sequence length="93" mass="10555">MNKKELLSKASNETGFAHVLIESAFDEIIRIIADEIEAGREVTISGFGNFSSKFIKGKEKVHNITKEIINVPDRLDPRFKFSTAFKKRINSKN</sequence>
<evidence type="ECO:0000256" key="3">
    <source>
        <dbReference type="RuleBase" id="RU003939"/>
    </source>
</evidence>
<dbReference type="OrthoDB" id="9799835at2"/>
<dbReference type="GO" id="GO:0003677">
    <property type="term" value="F:DNA binding"/>
    <property type="evidence" value="ECO:0007669"/>
    <property type="project" value="UniProtKB-KW"/>
</dbReference>
<dbReference type="PANTHER" id="PTHR33175">
    <property type="entry name" value="DNA-BINDING PROTEIN HU"/>
    <property type="match status" value="1"/>
</dbReference>
<dbReference type="RefSeq" id="WP_036432820.1">
    <property type="nucleotide sequence ID" value="NZ_CP033021.1"/>
</dbReference>
<gene>
    <name evidence="4" type="ORF">KN71_001075</name>
</gene>
<evidence type="ECO:0000256" key="2">
    <source>
        <dbReference type="ARBA" id="ARBA00023125"/>
    </source>
</evidence>
<dbReference type="Gene3D" id="4.10.520.10">
    <property type="entry name" value="IHF-like DNA-binding proteins"/>
    <property type="match status" value="1"/>
</dbReference>
<evidence type="ECO:0000313" key="4">
    <source>
        <dbReference type="EMBL" id="AYN65295.1"/>
    </source>
</evidence>
<evidence type="ECO:0000256" key="1">
    <source>
        <dbReference type="ARBA" id="ARBA00023067"/>
    </source>
</evidence>
<dbReference type="EMBL" id="CP033021">
    <property type="protein sequence ID" value="AYN65295.1"/>
    <property type="molecule type" value="Genomic_DNA"/>
</dbReference>
<dbReference type="AlphaFoldDB" id="A0A454C9F8"/>
<proteinExistence type="inferred from homology"/>
<reference evidence="4 5" key="2">
    <citation type="submission" date="2018-10" db="EMBL/GenBank/DDBJ databases">
        <title>Detection and isolation of Mycoplasma hominis as a predominant microorganism from pelvic cavity of patient with salpingitis and tubo-ovarian abscess.</title>
        <authorList>
            <person name="Guschin A.E."/>
            <person name="Khayrullina G.A."/>
            <person name="Rakovskaya I.V."/>
            <person name="Shelenkov A.A."/>
            <person name="Shagin D.A."/>
        </authorList>
    </citation>
    <scope>NUCLEOTIDE SEQUENCE [LARGE SCALE GENOMIC DNA]</scope>
    <source>
        <strain evidence="5">TOA</strain>
    </source>
</reference>
<dbReference type="InterPro" id="IPR010992">
    <property type="entry name" value="IHF-like_DNA-bd_dom_sf"/>
</dbReference>
<protein>
    <submittedName>
        <fullName evidence="4">HU family DNA-binding protein</fullName>
    </submittedName>
</protein>